<feature type="compositionally biased region" description="Polar residues" evidence="2">
    <location>
        <begin position="904"/>
        <end position="914"/>
    </location>
</feature>
<name>A0A423WA56_CYTCH</name>
<feature type="compositionally biased region" description="Basic and acidic residues" evidence="2">
    <location>
        <begin position="625"/>
        <end position="634"/>
    </location>
</feature>
<reference evidence="4 5" key="1">
    <citation type="submission" date="2015-09" db="EMBL/GenBank/DDBJ databases">
        <title>Host preference determinants of Valsa canker pathogens revealed by comparative genomics.</title>
        <authorList>
            <person name="Yin Z."/>
            <person name="Huang L."/>
        </authorList>
    </citation>
    <scope>NUCLEOTIDE SEQUENCE [LARGE SCALE GENOMIC DNA]</scope>
    <source>
        <strain evidence="4 5">YSFL</strain>
    </source>
</reference>
<dbReference type="Proteomes" id="UP000284375">
    <property type="component" value="Unassembled WGS sequence"/>
</dbReference>
<feature type="domain" description="THUMP" evidence="3">
    <location>
        <begin position="186"/>
        <end position="291"/>
    </location>
</feature>
<evidence type="ECO:0000256" key="1">
    <source>
        <dbReference type="PROSITE-ProRule" id="PRU00529"/>
    </source>
</evidence>
<feature type="region of interest" description="Disordered" evidence="2">
    <location>
        <begin position="621"/>
        <end position="658"/>
    </location>
</feature>
<dbReference type="InterPro" id="IPR040183">
    <property type="entry name" value="THUMPD1-like"/>
</dbReference>
<organism evidence="4 5">
    <name type="scientific">Cytospora chrysosperma</name>
    <name type="common">Cytospora canker fungus</name>
    <name type="synonym">Sphaeria chrysosperma</name>
    <dbReference type="NCBI Taxonomy" id="252740"/>
    <lineage>
        <taxon>Eukaryota</taxon>
        <taxon>Fungi</taxon>
        <taxon>Dikarya</taxon>
        <taxon>Ascomycota</taxon>
        <taxon>Pezizomycotina</taxon>
        <taxon>Sordariomycetes</taxon>
        <taxon>Sordariomycetidae</taxon>
        <taxon>Diaporthales</taxon>
        <taxon>Cytosporaceae</taxon>
        <taxon>Cytospora</taxon>
    </lineage>
</organism>
<protein>
    <recommendedName>
        <fullName evidence="3">THUMP domain-containing protein</fullName>
    </recommendedName>
</protein>
<dbReference type="GO" id="GO:0006400">
    <property type="term" value="P:tRNA modification"/>
    <property type="evidence" value="ECO:0007669"/>
    <property type="project" value="InterPro"/>
</dbReference>
<dbReference type="GO" id="GO:0003723">
    <property type="term" value="F:RNA binding"/>
    <property type="evidence" value="ECO:0007669"/>
    <property type="project" value="UniProtKB-UniRule"/>
</dbReference>
<evidence type="ECO:0000259" key="3">
    <source>
        <dbReference type="PROSITE" id="PS51165"/>
    </source>
</evidence>
<dbReference type="PROSITE" id="PS51165">
    <property type="entry name" value="THUMP"/>
    <property type="match status" value="1"/>
</dbReference>
<dbReference type="SUPFAM" id="SSF143437">
    <property type="entry name" value="THUMP domain-like"/>
    <property type="match status" value="1"/>
</dbReference>
<dbReference type="AlphaFoldDB" id="A0A423WA56"/>
<evidence type="ECO:0000313" key="4">
    <source>
        <dbReference type="EMBL" id="ROW00235.1"/>
    </source>
</evidence>
<dbReference type="EMBL" id="LJZO01000009">
    <property type="protein sequence ID" value="ROW00235.1"/>
    <property type="molecule type" value="Genomic_DNA"/>
</dbReference>
<accession>A0A423WA56</accession>
<evidence type="ECO:0000256" key="2">
    <source>
        <dbReference type="SAM" id="MobiDB-lite"/>
    </source>
</evidence>
<dbReference type="CDD" id="cd11717">
    <property type="entry name" value="THUMP_THUMPD1_like"/>
    <property type="match status" value="1"/>
</dbReference>
<dbReference type="STRING" id="252740.A0A423WA56"/>
<dbReference type="OrthoDB" id="367221at2759"/>
<feature type="region of interest" description="Disordered" evidence="2">
    <location>
        <begin position="311"/>
        <end position="350"/>
    </location>
</feature>
<keyword evidence="1" id="KW-0694">RNA-binding</keyword>
<keyword evidence="5" id="KW-1185">Reference proteome</keyword>
<dbReference type="PANTHER" id="PTHR13452:SF10">
    <property type="entry name" value="THUMP DOMAIN-CONTAINING PROTEIN 1"/>
    <property type="match status" value="1"/>
</dbReference>
<proteinExistence type="predicted"/>
<dbReference type="PANTHER" id="PTHR13452">
    <property type="entry name" value="THUMP DOMAIN CONTAINING PROTEIN 1-RELATED"/>
    <property type="match status" value="1"/>
</dbReference>
<feature type="region of interest" description="Disordered" evidence="2">
    <location>
        <begin position="876"/>
        <end position="914"/>
    </location>
</feature>
<comment type="caution">
    <text evidence="4">The sequence shown here is derived from an EMBL/GenBank/DDBJ whole genome shotgun (WGS) entry which is preliminary data.</text>
</comment>
<gene>
    <name evidence="4" type="ORF">VSDG_03450</name>
</gene>
<dbReference type="InterPro" id="IPR004114">
    <property type="entry name" value="THUMP_dom"/>
</dbReference>
<dbReference type="Gene3D" id="3.30.2300.10">
    <property type="entry name" value="THUMP superfamily"/>
    <property type="match status" value="1"/>
</dbReference>
<evidence type="ECO:0000313" key="5">
    <source>
        <dbReference type="Proteomes" id="UP000284375"/>
    </source>
</evidence>
<dbReference type="Pfam" id="PF02926">
    <property type="entry name" value="THUMP"/>
    <property type="match status" value="1"/>
</dbReference>
<feature type="region of interest" description="Disordered" evidence="2">
    <location>
        <begin position="207"/>
        <end position="230"/>
    </location>
</feature>
<feature type="region of interest" description="Disordered" evidence="2">
    <location>
        <begin position="1"/>
        <end position="47"/>
    </location>
</feature>
<sequence length="914" mass="98823">MADSATKRKAGNDAGGAAYKKKKKGNSGKWMVPKGAGNGSEKPKANAIEPGDMGIWVTCPLHMKGRSAREMELLFDEYAEKMYGIKSDGDGEESDDEDEDIEAAIKKEIGSLQDKGKGKGDPDRVLTEVRIKEECLLFMRCKAPIEPVEFSRRICQDAASVGHGGAKSRYLNRLTPVTVIVKATESGLEEGAKRVLADHFKLKSTESKKEGGLDGADSQSEAQVDEVDEKTKPATFAIRPSIRSHNTLKRADVIARIADLVDTQHKVDLGNPDKVILVDIYQTVCGFSVVPGDWEQLKRYNLTELYKLSTTTKEVATEDDEGSDDKGDSTFGPRWWQQHQGKGRHEQYSRQQKHHIRCYPLVTSNETNRARPGVSRRRGDYNYDHNYDHNYNYITAIRVDLDFCLASLDPLTGSLHVAHVLPASEQLASHPGGPTTRYGYTGLVVTQASSVQPHRPPPGAAAAAAAVTATTEPKLSHRTAAGAMAGSAHATITTTAATSTGTAPAPVAAAVLETAAMCTIGGSGPTTFPSASSVRILLDTAVPHVALHDGIRVIPLPTTHHRPQRTYELRAAAPTTGDHGRGAHGVLVLVLAPPSMLRLLRSEQCIIKSEALVVKWIRGGPQRSGRREGSDHNYTDANACGRCGPKRQHRQTTTQDEPFRGDVDLLGLLPALVGHSQSGGALGAAYNILAHPGGLSLSSLPGGLTAPERRLVDFQAGRLTRRLSLLRSPSGKFGPATSGVLRDAEDMTVTLSYQAIRRQLGRLGGCLDAVTVARLVVVDAAHDANMMAERRGGPMQDGDARDHPAGIRLMGLRGWGNCTFGDPLMASRPEEAHVRLLLYQCYHATAAVVREFYRPEGGSTGRELAARRRLHAVLARLEGVEDDDPKRRRHASPPGETDDYEWESPSQRRGTSGG</sequence>